<accession>A0A7D4NLI5</accession>
<name>A0A7D4NLI5_9GAMM</name>
<evidence type="ECO:0000313" key="2">
    <source>
        <dbReference type="Proteomes" id="UP000504724"/>
    </source>
</evidence>
<evidence type="ECO:0000313" key="1">
    <source>
        <dbReference type="EMBL" id="QKI89214.1"/>
    </source>
</evidence>
<gene>
    <name evidence="1" type="ORF">HQN79_06375</name>
</gene>
<dbReference type="KEGG" id="txa:HQN79_06375"/>
<dbReference type="Proteomes" id="UP000504724">
    <property type="component" value="Chromosome"/>
</dbReference>
<dbReference type="EMBL" id="CP054020">
    <property type="protein sequence ID" value="QKI89214.1"/>
    <property type="molecule type" value="Genomic_DNA"/>
</dbReference>
<dbReference type="RefSeq" id="WP_173285112.1">
    <property type="nucleotide sequence ID" value="NZ_CP054020.1"/>
</dbReference>
<proteinExistence type="predicted"/>
<reference evidence="1 2" key="1">
    <citation type="submission" date="2020-05" db="EMBL/GenBank/DDBJ databases">
        <title>Thiomicrorhabdus sediminis sp.nov. and Thiomicrorhabdus xiamenensis sp.nov., novel sulfur-oxidizing bacteria isolated from coastal sediment.</title>
        <authorList>
            <person name="Liu X."/>
        </authorList>
    </citation>
    <scope>NUCLEOTIDE SEQUENCE [LARGE SCALE GENOMIC DNA]</scope>
    <source>
        <strain evidence="1 2">G2</strain>
    </source>
</reference>
<sequence>MSQDNDEIKRHFKQAFATTFAGLKIVKMPVIAFNGVIYNFRAKDDTGKTYHFFYVLNPVAQRLVIKCRALGKTYRHYYGVKAGQPIRKAKPTPPDEARAHLAAIRKTLEKNP</sequence>
<protein>
    <submittedName>
        <fullName evidence="1">Uncharacterized protein</fullName>
    </submittedName>
</protein>
<organism evidence="1 2">
    <name type="scientific">Thiomicrorhabdus xiamenensis</name>
    <dbReference type="NCBI Taxonomy" id="2739063"/>
    <lineage>
        <taxon>Bacteria</taxon>
        <taxon>Pseudomonadati</taxon>
        <taxon>Pseudomonadota</taxon>
        <taxon>Gammaproteobacteria</taxon>
        <taxon>Thiotrichales</taxon>
        <taxon>Piscirickettsiaceae</taxon>
        <taxon>Thiomicrorhabdus</taxon>
    </lineage>
</organism>
<dbReference type="AlphaFoldDB" id="A0A7D4NLI5"/>
<keyword evidence="2" id="KW-1185">Reference proteome</keyword>